<keyword evidence="3" id="KW-1185">Reference proteome</keyword>
<keyword evidence="1" id="KW-0732">Signal</keyword>
<organism evidence="2 3">
    <name type="scientific">Acinetobacter tibetensis</name>
    <dbReference type="NCBI Taxonomy" id="2943497"/>
    <lineage>
        <taxon>Bacteria</taxon>
        <taxon>Pseudomonadati</taxon>
        <taxon>Pseudomonadota</taxon>
        <taxon>Gammaproteobacteria</taxon>
        <taxon>Moraxellales</taxon>
        <taxon>Moraxellaceae</taxon>
        <taxon>Acinetobacter</taxon>
    </lineage>
</organism>
<feature type="chain" id="PRO_5042265488" evidence="1">
    <location>
        <begin position="22"/>
        <end position="57"/>
    </location>
</feature>
<evidence type="ECO:0000313" key="3">
    <source>
        <dbReference type="Proteomes" id="UP001056716"/>
    </source>
</evidence>
<gene>
    <name evidence="2" type="ORF">M5E07_10430</name>
</gene>
<dbReference type="EMBL" id="CP098732">
    <property type="protein sequence ID" value="USE82227.1"/>
    <property type="molecule type" value="Genomic_DNA"/>
</dbReference>
<dbReference type="Proteomes" id="UP001056716">
    <property type="component" value="Chromosome"/>
</dbReference>
<protein>
    <submittedName>
        <fullName evidence="2">Uncharacterized protein</fullName>
    </submittedName>
</protein>
<dbReference type="RefSeq" id="WP_252219072.1">
    <property type="nucleotide sequence ID" value="NZ_CP098732.1"/>
</dbReference>
<dbReference type="KEGG" id="atz:M5E07_10430"/>
<accession>A0AAE9LPH2</accession>
<proteinExistence type="predicted"/>
<reference evidence="2" key="1">
    <citation type="submission" date="2022-06" db="EMBL/GenBank/DDBJ databases">
        <title>Isolation, identification and characterization of iprodione-degrading strains in Lhasa, Tibet.</title>
        <authorList>
            <person name="Pan H."/>
        </authorList>
    </citation>
    <scope>NUCLEOTIDE SEQUENCE</scope>
    <source>
        <strain evidence="2">Y-23</strain>
    </source>
</reference>
<dbReference type="AlphaFoldDB" id="A0AAE9LPH2"/>
<feature type="signal peptide" evidence="1">
    <location>
        <begin position="1"/>
        <end position="21"/>
    </location>
</feature>
<evidence type="ECO:0000313" key="2">
    <source>
        <dbReference type="EMBL" id="USE82227.1"/>
    </source>
</evidence>
<evidence type="ECO:0000256" key="1">
    <source>
        <dbReference type="SAM" id="SignalP"/>
    </source>
</evidence>
<name>A0AAE9LPH2_9GAMM</name>
<sequence length="57" mass="6240">MLKTSMLALSLFWVFSSTVNAQIEQPKVHAALHFSVAQEVAPCTNGFDEVNVCQLTS</sequence>